<keyword evidence="1" id="KW-0472">Membrane</keyword>
<comment type="caution">
    <text evidence="2">The sequence shown here is derived from an EMBL/GenBank/DDBJ whole genome shotgun (WGS) entry which is preliminary data.</text>
</comment>
<keyword evidence="1" id="KW-0812">Transmembrane</keyword>
<dbReference type="Proteomes" id="UP000297890">
    <property type="component" value="Unassembled WGS sequence"/>
</dbReference>
<feature type="transmembrane region" description="Helical" evidence="1">
    <location>
        <begin position="31"/>
        <end position="55"/>
    </location>
</feature>
<evidence type="ECO:0000313" key="3">
    <source>
        <dbReference type="Proteomes" id="UP000297890"/>
    </source>
</evidence>
<accession>A0A4Z0FE16</accession>
<sequence length="76" mass="8539">MQQAARTVGKWLGQFRKPNHRSSRLKAAKPVCASDIILGMTLVMLAIVLVIWLLAQLFTGSEQAGIDIEYQRWSLL</sequence>
<dbReference type="RefSeq" id="WP_135280359.1">
    <property type="nucleotide sequence ID" value="NZ_SRIO01000001.1"/>
</dbReference>
<evidence type="ECO:0000313" key="2">
    <source>
        <dbReference type="EMBL" id="TFZ84000.1"/>
    </source>
</evidence>
<dbReference type="EMBL" id="SRIO01000001">
    <property type="protein sequence ID" value="TFZ84000.1"/>
    <property type="molecule type" value="Genomic_DNA"/>
</dbReference>
<protein>
    <submittedName>
        <fullName evidence="2">Uncharacterized protein</fullName>
    </submittedName>
</protein>
<dbReference type="AlphaFoldDB" id="A0A4Z0FE16"/>
<proteinExistence type="predicted"/>
<reference evidence="2 3" key="1">
    <citation type="journal article" date="2019" name="ISME J.">
        <title>Candidatus Macondimonas diazotrophica, a novel gammaproteobacterial genus dominating crude-oil-contaminated coastal sediments.</title>
        <authorList>
            <person name="Karthikeyan S."/>
            <person name="Konstantinidis K."/>
        </authorList>
    </citation>
    <scope>NUCLEOTIDE SEQUENCE [LARGE SCALE GENOMIC DNA]</scope>
    <source>
        <strain evidence="2 3">KTK01</strain>
    </source>
</reference>
<keyword evidence="3" id="KW-1185">Reference proteome</keyword>
<evidence type="ECO:0000256" key="1">
    <source>
        <dbReference type="SAM" id="Phobius"/>
    </source>
</evidence>
<gene>
    <name evidence="2" type="ORF">E4680_00165</name>
</gene>
<organism evidence="2 3">
    <name type="scientific">Candidatus Macondimonas diazotrophica</name>
    <dbReference type="NCBI Taxonomy" id="2305248"/>
    <lineage>
        <taxon>Bacteria</taxon>
        <taxon>Pseudomonadati</taxon>
        <taxon>Pseudomonadota</taxon>
        <taxon>Gammaproteobacteria</taxon>
        <taxon>Chromatiales</taxon>
        <taxon>Ectothiorhodospiraceae</taxon>
        <taxon>Candidatus Macondimonas</taxon>
    </lineage>
</organism>
<keyword evidence="1" id="KW-1133">Transmembrane helix</keyword>
<name>A0A4Z0FE16_9GAMM</name>